<keyword evidence="1 2" id="KW-0732">Signal</keyword>
<dbReference type="RefSeq" id="WP_072709537.1">
    <property type="nucleotide sequence ID" value="NZ_FMJB01000065.1"/>
</dbReference>
<evidence type="ECO:0008006" key="5">
    <source>
        <dbReference type="Google" id="ProtNLM"/>
    </source>
</evidence>
<gene>
    <name evidence="3" type="ORF">KARMA_3917</name>
</gene>
<dbReference type="EMBL" id="FMJB01000065">
    <property type="protein sequence ID" value="SCM69677.1"/>
    <property type="molecule type" value="Genomic_DNA"/>
</dbReference>
<protein>
    <recommendedName>
        <fullName evidence="5">Secreted protein</fullName>
    </recommendedName>
</protein>
<sequence>MIRRMIAALLLCLFSLPAHAEEAVAVFGAESARPMLFRSTTDIRVLGPTIEEFVRLNSDIRVIYEQWGSNALYAESLKDCEAGRGADAILSSAVHQLVSLVNSACAAPYRSPLTEALPNDRRWRDELWGITREAAVIIYNTALVSEEDVPHSRFELLDLMRRENPIYEDRIATYDIEASGLGYLFAFSDSIEASTFGALLEGFSRVNAVATCCSNEIIEGVSSGRYLIAYNVLGSYVSTQYRDNVSVVMPEDYTLFLSRAYMIPRNAQNQGAATRLLDFLLSSQGNALLRESGLVMRRDPEETFLPESSERAIPINPMLLVALDQHRRKRFIAQWRSTFGAPQFLSP</sequence>
<feature type="chain" id="PRO_5009906810" description="Secreted protein" evidence="2">
    <location>
        <begin position="21"/>
        <end position="347"/>
    </location>
</feature>
<dbReference type="PANTHER" id="PTHR30006">
    <property type="entry name" value="THIAMINE-BINDING PERIPLASMIC PROTEIN-RELATED"/>
    <property type="match status" value="1"/>
</dbReference>
<proteinExistence type="predicted"/>
<dbReference type="AlphaFoldDB" id="A0A1M4N6I9"/>
<dbReference type="SUPFAM" id="SSF53850">
    <property type="entry name" value="Periplasmic binding protein-like II"/>
    <property type="match status" value="1"/>
</dbReference>
<accession>A0A1M4N6I9</accession>
<dbReference type="Pfam" id="PF13343">
    <property type="entry name" value="SBP_bac_6"/>
    <property type="match status" value="1"/>
</dbReference>
<evidence type="ECO:0000313" key="4">
    <source>
        <dbReference type="Proteomes" id="UP000184085"/>
    </source>
</evidence>
<name>A0A1M4N6I9_9RHOB</name>
<reference evidence="4" key="1">
    <citation type="submission" date="2016-09" db="EMBL/GenBank/DDBJ databases">
        <authorList>
            <person name="Wibberg D."/>
        </authorList>
    </citation>
    <scope>NUCLEOTIDE SEQUENCE [LARGE SCALE GENOMIC DNA]</scope>
</reference>
<keyword evidence="4" id="KW-1185">Reference proteome</keyword>
<evidence type="ECO:0000256" key="1">
    <source>
        <dbReference type="ARBA" id="ARBA00022729"/>
    </source>
</evidence>
<dbReference type="PANTHER" id="PTHR30006:SF25">
    <property type="entry name" value="PHOSPHOGLYCERATE TRANSPORT REGULATORY PROTEIN PGTC"/>
    <property type="match status" value="1"/>
</dbReference>
<dbReference type="Gene3D" id="3.40.190.10">
    <property type="entry name" value="Periplasmic binding protein-like II"/>
    <property type="match status" value="2"/>
</dbReference>
<dbReference type="Proteomes" id="UP000184085">
    <property type="component" value="Unassembled WGS sequence"/>
</dbReference>
<organism evidence="3 4">
    <name type="scientific">Donghicola eburneus</name>
    <dbReference type="NCBI Taxonomy" id="393278"/>
    <lineage>
        <taxon>Bacteria</taxon>
        <taxon>Pseudomonadati</taxon>
        <taxon>Pseudomonadota</taxon>
        <taxon>Alphaproteobacteria</taxon>
        <taxon>Rhodobacterales</taxon>
        <taxon>Roseobacteraceae</taxon>
        <taxon>Donghicola</taxon>
    </lineage>
</organism>
<feature type="signal peptide" evidence="2">
    <location>
        <begin position="1"/>
        <end position="20"/>
    </location>
</feature>
<dbReference type="GO" id="GO:0030288">
    <property type="term" value="C:outer membrane-bounded periplasmic space"/>
    <property type="evidence" value="ECO:0007669"/>
    <property type="project" value="TreeGrafter"/>
</dbReference>
<evidence type="ECO:0000313" key="3">
    <source>
        <dbReference type="EMBL" id="SCM69677.1"/>
    </source>
</evidence>
<evidence type="ECO:0000256" key="2">
    <source>
        <dbReference type="SAM" id="SignalP"/>
    </source>
</evidence>